<gene>
    <name evidence="4" type="ORF">CH333_00845</name>
</gene>
<keyword evidence="2" id="KW-0067">ATP-binding</keyword>
<dbReference type="AlphaFoldDB" id="A0A235BYN9"/>
<name>A0A235BYN9_UNCW3</name>
<dbReference type="SMART" id="SM00382">
    <property type="entry name" value="AAA"/>
    <property type="match status" value="1"/>
</dbReference>
<organism evidence="4 5">
    <name type="scientific">candidate division WOR-3 bacterium JGI_Cruoil_03_44_89</name>
    <dbReference type="NCBI Taxonomy" id="1973748"/>
    <lineage>
        <taxon>Bacteria</taxon>
        <taxon>Bacteria division WOR-3</taxon>
    </lineage>
</organism>
<dbReference type="Gene3D" id="3.40.50.300">
    <property type="entry name" value="P-loop containing nucleotide triphosphate hydrolases"/>
    <property type="match status" value="1"/>
</dbReference>
<keyword evidence="1" id="KW-0547">Nucleotide-binding</keyword>
<comment type="caution">
    <text evidence="4">The sequence shown here is derived from an EMBL/GenBank/DDBJ whole genome shotgun (WGS) entry which is preliminary data.</text>
</comment>
<protein>
    <recommendedName>
        <fullName evidence="3">ABC transporter domain-containing protein</fullName>
    </recommendedName>
</protein>
<dbReference type="GO" id="GO:0016887">
    <property type="term" value="F:ATP hydrolysis activity"/>
    <property type="evidence" value="ECO:0007669"/>
    <property type="project" value="InterPro"/>
</dbReference>
<evidence type="ECO:0000313" key="4">
    <source>
        <dbReference type="EMBL" id="OYD17470.1"/>
    </source>
</evidence>
<dbReference type="InterPro" id="IPR015854">
    <property type="entry name" value="ABC_transpr_LolD-like"/>
</dbReference>
<dbReference type="PANTHER" id="PTHR24220">
    <property type="entry name" value="IMPORT ATP-BINDING PROTEIN"/>
    <property type="match status" value="1"/>
</dbReference>
<evidence type="ECO:0000259" key="3">
    <source>
        <dbReference type="PROSITE" id="PS50893"/>
    </source>
</evidence>
<dbReference type="GO" id="GO:0005524">
    <property type="term" value="F:ATP binding"/>
    <property type="evidence" value="ECO:0007669"/>
    <property type="project" value="UniProtKB-KW"/>
</dbReference>
<dbReference type="SUPFAM" id="SSF52540">
    <property type="entry name" value="P-loop containing nucleoside triphosphate hydrolases"/>
    <property type="match status" value="1"/>
</dbReference>
<dbReference type="GO" id="GO:0005886">
    <property type="term" value="C:plasma membrane"/>
    <property type="evidence" value="ECO:0007669"/>
    <property type="project" value="TreeGrafter"/>
</dbReference>
<feature type="domain" description="ABC transporter" evidence="3">
    <location>
        <begin position="2"/>
        <end position="198"/>
    </location>
</feature>
<proteinExistence type="predicted"/>
<evidence type="ECO:0000313" key="5">
    <source>
        <dbReference type="Proteomes" id="UP000215215"/>
    </source>
</evidence>
<dbReference type="InterPro" id="IPR003593">
    <property type="entry name" value="AAA+_ATPase"/>
</dbReference>
<sequence length="198" mass="22541">MIEFIDVSFPPALENFNFRVDKGEFFFLVGKTGAGKTTTIKLASFEIPPKSGEVIVMGLSSKVITLKKRRFLFKKTGLFLENPLFLEDVSVVNNLLYVLKCDRDTALESLNAVGLLDKRDVKPAEMSRGERDLLQIAILYAKKPFLALLDDPTAFVADKKWEIMELIMELHGLGTTVLLATKDEEVIERYHHRRMYLL</sequence>
<evidence type="ECO:0000256" key="2">
    <source>
        <dbReference type="ARBA" id="ARBA00022840"/>
    </source>
</evidence>
<dbReference type="InterPro" id="IPR003439">
    <property type="entry name" value="ABC_transporter-like_ATP-bd"/>
</dbReference>
<reference evidence="4 5" key="1">
    <citation type="submission" date="2017-07" db="EMBL/GenBank/DDBJ databases">
        <title>Recovery of genomes from metagenomes via a dereplication, aggregation, and scoring strategy.</title>
        <authorList>
            <person name="Sieber C.M."/>
            <person name="Probst A.J."/>
            <person name="Sharrar A."/>
            <person name="Thomas B.C."/>
            <person name="Hess M."/>
            <person name="Tringe S.G."/>
            <person name="Banfield J.F."/>
        </authorList>
    </citation>
    <scope>NUCLEOTIDE SEQUENCE [LARGE SCALE GENOMIC DNA]</scope>
    <source>
        <strain evidence="4">JGI_Cruoil_03_44_89</strain>
    </source>
</reference>
<dbReference type="Proteomes" id="UP000215215">
    <property type="component" value="Unassembled WGS sequence"/>
</dbReference>
<dbReference type="PROSITE" id="PS50893">
    <property type="entry name" value="ABC_TRANSPORTER_2"/>
    <property type="match status" value="1"/>
</dbReference>
<dbReference type="GO" id="GO:0022857">
    <property type="term" value="F:transmembrane transporter activity"/>
    <property type="evidence" value="ECO:0007669"/>
    <property type="project" value="TreeGrafter"/>
</dbReference>
<dbReference type="Pfam" id="PF00005">
    <property type="entry name" value="ABC_tran"/>
    <property type="match status" value="1"/>
</dbReference>
<dbReference type="PANTHER" id="PTHR24220:SF470">
    <property type="entry name" value="CELL DIVISION ATP-BINDING PROTEIN FTSE"/>
    <property type="match status" value="1"/>
</dbReference>
<dbReference type="EMBL" id="NOZQ01000015">
    <property type="protein sequence ID" value="OYD17470.1"/>
    <property type="molecule type" value="Genomic_DNA"/>
</dbReference>
<dbReference type="InterPro" id="IPR027417">
    <property type="entry name" value="P-loop_NTPase"/>
</dbReference>
<evidence type="ECO:0000256" key="1">
    <source>
        <dbReference type="ARBA" id="ARBA00022741"/>
    </source>
</evidence>
<accession>A0A235BYN9</accession>